<comment type="caution">
    <text evidence="1">The sequence shown here is derived from an EMBL/GenBank/DDBJ whole genome shotgun (WGS) entry which is preliminary data.</text>
</comment>
<dbReference type="RefSeq" id="WP_146270476.1">
    <property type="nucleotide sequence ID" value="NZ_VOEI01000002.1"/>
</dbReference>
<dbReference type="Proteomes" id="UP000318010">
    <property type="component" value="Unassembled WGS sequence"/>
</dbReference>
<dbReference type="AlphaFoldDB" id="A0A563U727"/>
<accession>A0A563U727</accession>
<evidence type="ECO:0000313" key="2">
    <source>
        <dbReference type="Proteomes" id="UP000318010"/>
    </source>
</evidence>
<gene>
    <name evidence="1" type="ORF">FPZ42_08930</name>
</gene>
<dbReference type="OrthoDB" id="1493659at2"/>
<evidence type="ECO:0000313" key="1">
    <source>
        <dbReference type="EMBL" id="TWR27145.1"/>
    </source>
</evidence>
<protein>
    <submittedName>
        <fullName evidence="1">Uncharacterized protein</fullName>
    </submittedName>
</protein>
<sequence length="311" mass="35388">MAKKNNFYSDSFRIFKKISKKIVDSELTDDDNIIENALFFAIGIEKLLKGIIYDVNPLYILESPDFKNSVPLYYGSLINDKTEITKSPNGDVIAFHSSVLRAATFSKAILDNKNTLMKLKNARDIIVHHNYKNLEIEELKILLERDFYPLLSAISAEHNLGGQNNFFSNLHSKLARKSSTLQNDVEKQIKLKMESASAHWATLKGSSTFDRKVGEARTAELLKKVFAYPAECPSCKNYGVVYTAPLMEFDSYKNEMVQTGLETKAFKCGFCTLEVADYKELDYLKIKPDTKNKDKIILEYKGDLEVLENSK</sequence>
<name>A0A563U727_9SPHI</name>
<dbReference type="EMBL" id="VOEI01000002">
    <property type="protein sequence ID" value="TWR27145.1"/>
    <property type="molecule type" value="Genomic_DNA"/>
</dbReference>
<reference evidence="1 2" key="1">
    <citation type="submission" date="2019-07" db="EMBL/GenBank/DDBJ databases">
        <authorList>
            <person name="Kim J."/>
        </authorList>
    </citation>
    <scope>NUCLEOTIDE SEQUENCE [LARGE SCALE GENOMIC DNA]</scope>
    <source>
        <strain evidence="1 2">MJ1a</strain>
    </source>
</reference>
<keyword evidence="2" id="KW-1185">Reference proteome</keyword>
<proteinExistence type="predicted"/>
<organism evidence="1 2">
    <name type="scientific">Mucilaginibacter achroorhodeus</name>
    <dbReference type="NCBI Taxonomy" id="2599294"/>
    <lineage>
        <taxon>Bacteria</taxon>
        <taxon>Pseudomonadati</taxon>
        <taxon>Bacteroidota</taxon>
        <taxon>Sphingobacteriia</taxon>
        <taxon>Sphingobacteriales</taxon>
        <taxon>Sphingobacteriaceae</taxon>
        <taxon>Mucilaginibacter</taxon>
    </lineage>
</organism>